<evidence type="ECO:0000256" key="4">
    <source>
        <dbReference type="ARBA" id="ARBA00022723"/>
    </source>
</evidence>
<evidence type="ECO:0000256" key="2">
    <source>
        <dbReference type="ARBA" id="ARBA00005940"/>
    </source>
</evidence>
<keyword evidence="6" id="KW-0862">Zinc</keyword>
<keyword evidence="7" id="KW-0326">Glycosidase</keyword>
<keyword evidence="12" id="KW-1185">Reference proteome</keyword>
<evidence type="ECO:0000256" key="1">
    <source>
        <dbReference type="ARBA" id="ARBA00001412"/>
    </source>
</evidence>
<comment type="caution">
    <text evidence="11">The sequence shown here is derived from an EMBL/GenBank/DDBJ whole genome shotgun (WGS) entry which is preliminary data.</text>
</comment>
<keyword evidence="4" id="KW-0479">Metal-binding</keyword>
<feature type="domain" description="Glycoside hydrolase family 42 N-terminal" evidence="8">
    <location>
        <begin position="25"/>
        <end position="87"/>
    </location>
</feature>
<dbReference type="GO" id="GO:0006012">
    <property type="term" value="P:galactose metabolic process"/>
    <property type="evidence" value="ECO:0007669"/>
    <property type="project" value="InterPro"/>
</dbReference>
<dbReference type="Gene3D" id="2.60.40.1180">
    <property type="entry name" value="Golgi alpha-mannosidase II"/>
    <property type="match status" value="1"/>
</dbReference>
<dbReference type="Pfam" id="PF08533">
    <property type="entry name" value="Glyco_hydro_42C"/>
    <property type="match status" value="1"/>
</dbReference>
<dbReference type="InterPro" id="IPR013780">
    <property type="entry name" value="Glyco_hydro_b"/>
</dbReference>
<dbReference type="PANTHER" id="PTHR36447">
    <property type="entry name" value="BETA-GALACTOSIDASE GANA"/>
    <property type="match status" value="1"/>
</dbReference>
<name>A0A098S1L8_9BACT</name>
<evidence type="ECO:0000259" key="10">
    <source>
        <dbReference type="Pfam" id="PF08533"/>
    </source>
</evidence>
<protein>
    <recommendedName>
        <fullName evidence="3">beta-galactosidase</fullName>
        <ecNumber evidence="3">3.2.1.23</ecNumber>
    </recommendedName>
</protein>
<dbReference type="GO" id="GO:0004565">
    <property type="term" value="F:beta-galactosidase activity"/>
    <property type="evidence" value="ECO:0007669"/>
    <property type="project" value="UniProtKB-EC"/>
</dbReference>
<dbReference type="Pfam" id="PF08532">
    <property type="entry name" value="Glyco_hydro_42M"/>
    <property type="match status" value="1"/>
</dbReference>
<evidence type="ECO:0000313" key="11">
    <source>
        <dbReference type="EMBL" id="KGE86249.1"/>
    </source>
</evidence>
<reference evidence="11 12" key="1">
    <citation type="journal article" date="2014" name="Int. J. Syst. Evol. Microbiol.">
        <title>Phaeodactylibacter xiamenensis gen. nov., sp. nov., a member of the family Saprospiraceae isolated from the marine alga Phaeodactylum tricornutum.</title>
        <authorList>
            <person name="Chen Z.Jr."/>
            <person name="Lei X."/>
            <person name="Lai Q."/>
            <person name="Li Y."/>
            <person name="Zhang B."/>
            <person name="Zhang J."/>
            <person name="Zhang H."/>
            <person name="Yang L."/>
            <person name="Zheng W."/>
            <person name="Tian Y."/>
            <person name="Yu Z."/>
            <person name="Xu H.Jr."/>
            <person name="Zheng T."/>
        </authorList>
    </citation>
    <scope>NUCLEOTIDE SEQUENCE [LARGE SCALE GENOMIC DNA]</scope>
    <source>
        <strain evidence="11 12">KD52</strain>
    </source>
</reference>
<evidence type="ECO:0000259" key="8">
    <source>
        <dbReference type="Pfam" id="PF02449"/>
    </source>
</evidence>
<dbReference type="InterPro" id="IPR013738">
    <property type="entry name" value="Beta_galactosidase_Trimer"/>
</dbReference>
<comment type="catalytic activity">
    <reaction evidence="1">
        <text>Hydrolysis of terminal non-reducing beta-D-galactose residues in beta-D-galactosides.</text>
        <dbReference type="EC" id="3.2.1.23"/>
    </reaction>
</comment>
<dbReference type="Pfam" id="PF02449">
    <property type="entry name" value="Glyco_hydro_42"/>
    <property type="match status" value="1"/>
</dbReference>
<dbReference type="InterPro" id="IPR013529">
    <property type="entry name" value="Glyco_hydro_42_N"/>
</dbReference>
<dbReference type="OrthoDB" id="9800974at2"/>
<feature type="domain" description="Beta-galactosidase trimerisation" evidence="9">
    <location>
        <begin position="100"/>
        <end position="313"/>
    </location>
</feature>
<dbReference type="SUPFAM" id="SSF52317">
    <property type="entry name" value="Class I glutamine amidotransferase-like"/>
    <property type="match status" value="1"/>
</dbReference>
<dbReference type="Gene3D" id="3.40.50.880">
    <property type="match status" value="1"/>
</dbReference>
<feature type="domain" description="Beta-galactosidase C-terminal" evidence="10">
    <location>
        <begin position="340"/>
        <end position="380"/>
    </location>
</feature>
<organism evidence="11 12">
    <name type="scientific">Phaeodactylibacter xiamenensis</name>
    <dbReference type="NCBI Taxonomy" id="1524460"/>
    <lineage>
        <taxon>Bacteria</taxon>
        <taxon>Pseudomonadati</taxon>
        <taxon>Bacteroidota</taxon>
        <taxon>Saprospiria</taxon>
        <taxon>Saprospirales</taxon>
        <taxon>Haliscomenobacteraceae</taxon>
        <taxon>Phaeodactylibacter</taxon>
    </lineage>
</organism>
<evidence type="ECO:0000256" key="3">
    <source>
        <dbReference type="ARBA" id="ARBA00012756"/>
    </source>
</evidence>
<dbReference type="GO" id="GO:0009341">
    <property type="term" value="C:beta-galactosidase complex"/>
    <property type="evidence" value="ECO:0007669"/>
    <property type="project" value="InterPro"/>
</dbReference>
<dbReference type="STRING" id="1524460.IX84_22790"/>
<dbReference type="GO" id="GO:0046872">
    <property type="term" value="F:metal ion binding"/>
    <property type="evidence" value="ECO:0007669"/>
    <property type="project" value="UniProtKB-KW"/>
</dbReference>
<keyword evidence="5" id="KW-0378">Hydrolase</keyword>
<dbReference type="CDD" id="cd03143">
    <property type="entry name" value="A4_beta-galactosidase_middle_domain"/>
    <property type="match status" value="1"/>
</dbReference>
<accession>A0A098S1L8</accession>
<gene>
    <name evidence="11" type="ORF">IX84_22790</name>
</gene>
<comment type="similarity">
    <text evidence="2">Belongs to the glycosyl hydrolase 42 family.</text>
</comment>
<dbReference type="EC" id="3.2.1.23" evidence="3"/>
<dbReference type="InterPro" id="IPR013739">
    <property type="entry name" value="Beta_galactosidase_C"/>
</dbReference>
<dbReference type="AlphaFoldDB" id="A0A098S1L8"/>
<dbReference type="PANTHER" id="PTHR36447:SF2">
    <property type="entry name" value="BETA-GALACTOSIDASE YESZ"/>
    <property type="match status" value="1"/>
</dbReference>
<evidence type="ECO:0000259" key="9">
    <source>
        <dbReference type="Pfam" id="PF08532"/>
    </source>
</evidence>
<proteinExistence type="inferred from homology"/>
<evidence type="ECO:0000313" key="12">
    <source>
        <dbReference type="Proteomes" id="UP000029736"/>
    </source>
</evidence>
<dbReference type="EMBL" id="JPOS01000081">
    <property type="protein sequence ID" value="KGE86249.1"/>
    <property type="molecule type" value="Genomic_DNA"/>
</dbReference>
<evidence type="ECO:0000256" key="7">
    <source>
        <dbReference type="ARBA" id="ARBA00023295"/>
    </source>
</evidence>
<evidence type="ECO:0000256" key="6">
    <source>
        <dbReference type="ARBA" id="ARBA00022833"/>
    </source>
</evidence>
<sequence length="381" mass="42593">MHWLFETAPNNSGGGAKGNTWFLHQPDGSMHTALWMNYALGGQGAIFWLWRQHRAGQEMPHGSILNAWGKPVANYDDLKQLGADLQKSSDFLLHAPVTPAKIGIFYDHEADMGLRIEQYANDIRYYTDWTYRFYLALQDQHLHRDVLMPGADLKGYKLLYLPLLPMISDDHRAHLKTWVENGGTLILGPMTGYRTEYWTSFTDHAMVDIAEWSGIAVDSRIPVGTKLRPAEIPLKMTYNGPLDLPEGQAGLWSEALSSKDGRVIAAYINGMHAEKAAIMENTVGKGKVVLLGTDPGRGHLGPLLRHYAKEQSIEPLVEGDAGPLVVHRKGIKQEGFILDNITAEPKTIELPKGKYTDILTGKPYSAEQELAPYEVRVLQRK</sequence>
<dbReference type="Proteomes" id="UP000029736">
    <property type="component" value="Unassembled WGS sequence"/>
</dbReference>
<dbReference type="InterPro" id="IPR029062">
    <property type="entry name" value="Class_I_gatase-like"/>
</dbReference>
<dbReference type="InterPro" id="IPR003476">
    <property type="entry name" value="Glyco_hydro_42"/>
</dbReference>
<dbReference type="Gene3D" id="3.20.20.80">
    <property type="entry name" value="Glycosidases"/>
    <property type="match status" value="1"/>
</dbReference>
<evidence type="ECO:0000256" key="5">
    <source>
        <dbReference type="ARBA" id="ARBA00022801"/>
    </source>
</evidence>